<proteinExistence type="inferred from homology"/>
<dbReference type="InterPro" id="IPR020097">
    <property type="entry name" value="PsdUridine_synth_TruA_a/b_dom"/>
</dbReference>
<evidence type="ECO:0000256" key="4">
    <source>
        <dbReference type="PIRSR" id="PIRSR001430-1"/>
    </source>
</evidence>
<dbReference type="SUPFAM" id="SSF55120">
    <property type="entry name" value="Pseudouridine synthase"/>
    <property type="match status" value="1"/>
</dbReference>
<dbReference type="Proteomes" id="UP000807504">
    <property type="component" value="Unassembled WGS sequence"/>
</dbReference>
<dbReference type="Gene3D" id="3.30.70.660">
    <property type="entry name" value="Pseudouridine synthase I, catalytic domain, C-terminal subdomain"/>
    <property type="match status" value="1"/>
</dbReference>
<evidence type="ECO:0000256" key="6">
    <source>
        <dbReference type="RuleBase" id="RU003792"/>
    </source>
</evidence>
<dbReference type="Gene3D" id="3.30.70.580">
    <property type="entry name" value="Pseudouridine synthase I, catalytic domain, N-terminal subdomain"/>
    <property type="match status" value="1"/>
</dbReference>
<dbReference type="InterPro" id="IPR020094">
    <property type="entry name" value="TruA/RsuA/RluB/E/F_N"/>
</dbReference>
<evidence type="ECO:0000256" key="2">
    <source>
        <dbReference type="ARBA" id="ARBA00022694"/>
    </source>
</evidence>
<dbReference type="AlphaFoldDB" id="A0A8T0EBP9"/>
<dbReference type="EC" id="5.4.99.12" evidence="6"/>
<accession>A0A8T0EBP9</accession>
<dbReference type="PIRSF" id="PIRSF001430">
    <property type="entry name" value="tRNA_psdUrid_synth"/>
    <property type="match status" value="1"/>
</dbReference>
<dbReference type="GO" id="GO:0160147">
    <property type="term" value="F:tRNA pseudouridine(38-40) synthase activity"/>
    <property type="evidence" value="ECO:0007669"/>
    <property type="project" value="UniProtKB-EC"/>
</dbReference>
<dbReference type="GO" id="GO:0003723">
    <property type="term" value="F:RNA binding"/>
    <property type="evidence" value="ECO:0007669"/>
    <property type="project" value="InterPro"/>
</dbReference>
<evidence type="ECO:0000256" key="1">
    <source>
        <dbReference type="ARBA" id="ARBA00009375"/>
    </source>
</evidence>
<feature type="active site" description="Nucleophile" evidence="4">
    <location>
        <position position="56"/>
    </location>
</feature>
<evidence type="ECO:0000313" key="8">
    <source>
        <dbReference type="EMBL" id="KAF8770436.1"/>
    </source>
</evidence>
<dbReference type="InterPro" id="IPR020095">
    <property type="entry name" value="PsdUridine_synth_TruA_C"/>
</dbReference>
<reference evidence="8" key="1">
    <citation type="journal article" date="2020" name="bioRxiv">
        <title>Chromosome-level reference genome of the European wasp spider Argiope bruennichi: a resource for studies on range expansion and evolutionary adaptation.</title>
        <authorList>
            <person name="Sheffer M.M."/>
            <person name="Hoppe A."/>
            <person name="Krehenwinkel H."/>
            <person name="Uhl G."/>
            <person name="Kuss A.W."/>
            <person name="Jensen L."/>
            <person name="Jensen C."/>
            <person name="Gillespie R.G."/>
            <person name="Hoff K.J."/>
            <person name="Prost S."/>
        </authorList>
    </citation>
    <scope>NUCLEOTIDE SEQUENCE</scope>
</reference>
<sequence>MVRYLLRLGYIGTKYSGTQKQINVPESKTVQNVVESALLKLRAENIPTTFFASRTDKGVHALMNALHVDLDHKKADEFYQPHNIKRVLNSYFIENDHEIVVSNACVVPDEFHARFHAKWRSYYYRIAILKPGLDNIVLNHCQGYLPICEINRCYAVPSELNTSIVKNVADMYCGEHDFSTFTKYIGRTPWKSTVRLIEECKFYESSYPNFIDDPQYSNISIWEFYIKSQSFLYHQVRKLVGTAVAAGLGRISLHDVKHMFEAPNPENWIKCHLPPAGGLYLAHIHYDKKDFLMNDLSSHDRIDKEETICSQM</sequence>
<dbReference type="PANTHER" id="PTHR11142">
    <property type="entry name" value="PSEUDOURIDYLATE SYNTHASE"/>
    <property type="match status" value="1"/>
</dbReference>
<dbReference type="GO" id="GO:0031119">
    <property type="term" value="P:tRNA pseudouridine synthesis"/>
    <property type="evidence" value="ECO:0007669"/>
    <property type="project" value="TreeGrafter"/>
</dbReference>
<reference evidence="8" key="2">
    <citation type="submission" date="2020-06" db="EMBL/GenBank/DDBJ databases">
        <authorList>
            <person name="Sheffer M."/>
        </authorList>
    </citation>
    <scope>NUCLEOTIDE SEQUENCE</scope>
</reference>
<evidence type="ECO:0000256" key="3">
    <source>
        <dbReference type="ARBA" id="ARBA00023235"/>
    </source>
</evidence>
<dbReference type="PANTHER" id="PTHR11142:SF0">
    <property type="entry name" value="TRNA PSEUDOURIDINE SYNTHASE-LIKE 1"/>
    <property type="match status" value="1"/>
</dbReference>
<keyword evidence="2 6" id="KW-0819">tRNA processing</keyword>
<dbReference type="InterPro" id="IPR020103">
    <property type="entry name" value="PsdUridine_synth_cat_dom_sf"/>
</dbReference>
<evidence type="ECO:0000259" key="7">
    <source>
        <dbReference type="Pfam" id="PF01416"/>
    </source>
</evidence>
<organism evidence="8 9">
    <name type="scientific">Argiope bruennichi</name>
    <name type="common">Wasp spider</name>
    <name type="synonym">Aranea bruennichi</name>
    <dbReference type="NCBI Taxonomy" id="94029"/>
    <lineage>
        <taxon>Eukaryota</taxon>
        <taxon>Metazoa</taxon>
        <taxon>Ecdysozoa</taxon>
        <taxon>Arthropoda</taxon>
        <taxon>Chelicerata</taxon>
        <taxon>Arachnida</taxon>
        <taxon>Araneae</taxon>
        <taxon>Araneomorphae</taxon>
        <taxon>Entelegynae</taxon>
        <taxon>Araneoidea</taxon>
        <taxon>Araneidae</taxon>
        <taxon>Argiope</taxon>
    </lineage>
</organism>
<evidence type="ECO:0000256" key="5">
    <source>
        <dbReference type="PIRSR" id="PIRSR001430-2"/>
    </source>
</evidence>
<name>A0A8T0EBP9_ARGBR</name>
<feature type="domain" description="Pseudouridine synthase I TruA alpha/beta" evidence="7">
    <location>
        <begin position="169"/>
        <end position="287"/>
    </location>
</feature>
<feature type="domain" description="Pseudouridine synthase I TruA alpha/beta" evidence="7">
    <location>
        <begin position="10"/>
        <end position="115"/>
    </location>
</feature>
<comment type="similarity">
    <text evidence="1 6">Belongs to the tRNA pseudouridine synthase TruA family.</text>
</comment>
<comment type="caution">
    <text evidence="8">The sequence shown here is derived from an EMBL/GenBank/DDBJ whole genome shotgun (WGS) entry which is preliminary data.</text>
</comment>
<keyword evidence="3 6" id="KW-0413">Isomerase</keyword>
<feature type="binding site" evidence="5">
    <location>
        <position position="122"/>
    </location>
    <ligand>
        <name>substrate</name>
    </ligand>
</feature>
<gene>
    <name evidence="8" type="ORF">HNY73_017964</name>
</gene>
<dbReference type="EMBL" id="JABXBU010002228">
    <property type="protein sequence ID" value="KAF8770436.1"/>
    <property type="molecule type" value="Genomic_DNA"/>
</dbReference>
<dbReference type="HAMAP" id="MF_00171">
    <property type="entry name" value="TruA"/>
    <property type="match status" value="1"/>
</dbReference>
<comment type="catalytic activity">
    <reaction evidence="6">
        <text>uridine(38/39/40) in tRNA = pseudouridine(38/39/40) in tRNA</text>
        <dbReference type="Rhea" id="RHEA:22376"/>
        <dbReference type="Rhea" id="RHEA-COMP:10085"/>
        <dbReference type="Rhea" id="RHEA-COMP:10087"/>
        <dbReference type="ChEBI" id="CHEBI:65314"/>
        <dbReference type="ChEBI" id="CHEBI:65315"/>
        <dbReference type="EC" id="5.4.99.12"/>
    </reaction>
</comment>
<keyword evidence="9" id="KW-1185">Reference proteome</keyword>
<evidence type="ECO:0000313" key="9">
    <source>
        <dbReference type="Proteomes" id="UP000807504"/>
    </source>
</evidence>
<protein>
    <recommendedName>
        <fullName evidence="6">tRNA pseudouridine synthase</fullName>
        <ecNumber evidence="6">5.4.99.12</ecNumber>
    </recommendedName>
</protein>
<dbReference type="InterPro" id="IPR001406">
    <property type="entry name" value="PsdUridine_synth_TruA"/>
</dbReference>
<dbReference type="Pfam" id="PF01416">
    <property type="entry name" value="PseudoU_synth_1"/>
    <property type="match status" value="2"/>
</dbReference>